<accession>A0A2I1D6R0</accession>
<evidence type="ECO:0000256" key="2">
    <source>
        <dbReference type="SAM" id="Coils"/>
    </source>
</evidence>
<feature type="region of interest" description="Disordered" evidence="3">
    <location>
        <begin position="93"/>
        <end position="168"/>
    </location>
</feature>
<feature type="coiled-coil region" evidence="2">
    <location>
        <begin position="168"/>
        <end position="245"/>
    </location>
</feature>
<dbReference type="Proteomes" id="UP000234254">
    <property type="component" value="Unassembled WGS sequence"/>
</dbReference>
<feature type="compositionally biased region" description="Polar residues" evidence="3">
    <location>
        <begin position="97"/>
        <end position="120"/>
    </location>
</feature>
<dbReference type="PANTHER" id="PTHR14430:SF4">
    <property type="entry name" value="GDP_GTP EXCHANGE FACTOR SEC2 N-TERMINAL DOMAIN-CONTAINING PROTEIN"/>
    <property type="match status" value="1"/>
</dbReference>
<dbReference type="VEuPathDB" id="FungiDB:P168DRAFT_303335"/>
<dbReference type="GeneID" id="36546268"/>
<dbReference type="GO" id="GO:0005085">
    <property type="term" value="F:guanyl-nucleotide exchange factor activity"/>
    <property type="evidence" value="ECO:0007669"/>
    <property type="project" value="InterPro"/>
</dbReference>
<dbReference type="RefSeq" id="XP_024694154.1">
    <property type="nucleotide sequence ID" value="XM_024838744.1"/>
</dbReference>
<evidence type="ECO:0000256" key="1">
    <source>
        <dbReference type="ARBA" id="ARBA00023054"/>
    </source>
</evidence>
<evidence type="ECO:0000256" key="3">
    <source>
        <dbReference type="SAM" id="MobiDB-lite"/>
    </source>
</evidence>
<dbReference type="PANTHER" id="PTHR14430">
    <property type="entry name" value="RABIN3-RELATED"/>
    <property type="match status" value="1"/>
</dbReference>
<evidence type="ECO:0000313" key="6">
    <source>
        <dbReference type="Proteomes" id="UP000234254"/>
    </source>
</evidence>
<dbReference type="Pfam" id="PF06428">
    <property type="entry name" value="Sec2p"/>
    <property type="match status" value="1"/>
</dbReference>
<dbReference type="OrthoDB" id="5560525at2759"/>
<keyword evidence="1 2" id="KW-0175">Coiled coil</keyword>
<dbReference type="InterPro" id="IPR040351">
    <property type="entry name" value="RAB3IL/RAB3IP/Sec2"/>
</dbReference>
<dbReference type="EMBL" id="MSFM01000004">
    <property type="protein sequence ID" value="PKY05560.1"/>
    <property type="molecule type" value="Genomic_DNA"/>
</dbReference>
<dbReference type="AlphaFoldDB" id="A0A2I1D6R0"/>
<feature type="domain" description="GDP/GTP exchange factor Sec2 N-terminal" evidence="4">
    <location>
        <begin position="169"/>
        <end position="244"/>
    </location>
</feature>
<dbReference type="Gene3D" id="6.10.140.910">
    <property type="match status" value="1"/>
</dbReference>
<organism evidence="5 6">
    <name type="scientific">Aspergillus campestris (strain IBT 28561)</name>
    <dbReference type="NCBI Taxonomy" id="1392248"/>
    <lineage>
        <taxon>Eukaryota</taxon>
        <taxon>Fungi</taxon>
        <taxon>Dikarya</taxon>
        <taxon>Ascomycota</taxon>
        <taxon>Pezizomycotina</taxon>
        <taxon>Eurotiomycetes</taxon>
        <taxon>Eurotiomycetidae</taxon>
        <taxon>Eurotiales</taxon>
        <taxon>Aspergillaceae</taxon>
        <taxon>Aspergillus</taxon>
        <taxon>Aspergillus subgen. Circumdati</taxon>
    </lineage>
</organism>
<keyword evidence="6" id="KW-1185">Reference proteome</keyword>
<evidence type="ECO:0000313" key="5">
    <source>
        <dbReference type="EMBL" id="PKY05560.1"/>
    </source>
</evidence>
<gene>
    <name evidence="5" type="ORF">P168DRAFT_303335</name>
</gene>
<proteinExistence type="predicted"/>
<reference evidence="5" key="1">
    <citation type="submission" date="2016-12" db="EMBL/GenBank/DDBJ databases">
        <title>The genomes of Aspergillus section Nigri reveals drivers in fungal speciation.</title>
        <authorList>
            <consortium name="DOE Joint Genome Institute"/>
            <person name="Vesth T.C."/>
            <person name="Nybo J."/>
            <person name="Theobald S."/>
            <person name="Brandl J."/>
            <person name="Frisvad J.C."/>
            <person name="Nielsen K.F."/>
            <person name="Lyhne E.K."/>
            <person name="Kogle M.E."/>
            <person name="Kuo A."/>
            <person name="Riley R."/>
            <person name="Clum A."/>
            <person name="Nolan M."/>
            <person name="Lipzen A."/>
            <person name="Salamov A."/>
            <person name="Henrissat B."/>
            <person name="Wiebenga A."/>
            <person name="De vries R.P."/>
            <person name="Grigoriev I.V."/>
            <person name="Mortensen U.H."/>
            <person name="Andersen M.R."/>
            <person name="Baker S.E."/>
        </authorList>
    </citation>
    <scope>NUCLEOTIDE SEQUENCE</scope>
    <source>
        <strain evidence="5">IBT 28561</strain>
    </source>
</reference>
<dbReference type="GO" id="GO:0070319">
    <property type="term" value="C:Golgi to plasma membrane transport vesicle"/>
    <property type="evidence" value="ECO:0007669"/>
    <property type="project" value="TreeGrafter"/>
</dbReference>
<dbReference type="GO" id="GO:0006887">
    <property type="term" value="P:exocytosis"/>
    <property type="evidence" value="ECO:0007669"/>
    <property type="project" value="TreeGrafter"/>
</dbReference>
<evidence type="ECO:0000259" key="4">
    <source>
        <dbReference type="Pfam" id="PF06428"/>
    </source>
</evidence>
<feature type="coiled-coil region" evidence="2">
    <location>
        <begin position="49"/>
        <end position="90"/>
    </location>
</feature>
<name>A0A2I1D6R0_ASPC2</name>
<dbReference type="GO" id="GO:0051286">
    <property type="term" value="C:cell tip"/>
    <property type="evidence" value="ECO:0007669"/>
    <property type="project" value="TreeGrafter"/>
</dbReference>
<dbReference type="InterPro" id="IPR009449">
    <property type="entry name" value="Sec2_N"/>
</dbReference>
<protein>
    <recommendedName>
        <fullName evidence="4">GDP/GTP exchange factor Sec2 N-terminal domain-containing protein</fullName>
    </recommendedName>
</protein>
<sequence length="257" mass="28198">MSTTTTTTALTSTTLVGTLPTMTKATTPLNGGTGCPSCGQEEYLAPGTLQDARQKVKDLEGQVNGLNIQATQMAEKLAEYEEEVRRLRANGAPAAYTPTNGSFASSASLNDLDNRSLSPTQPQPQQQQGRLSTLTSFLPYRRSSATPAPQPQGPLSPRQPSPPSPDVTAALQNQLNREQDLRRAAESQLSQAHTELEELTVQLFSQANEMVAQERKARARLEERVAVLERRDVEKRNRLDRLEKAMARVERIRTMVG</sequence>
<comment type="caution">
    <text evidence="5">The sequence shown here is derived from an EMBL/GenBank/DDBJ whole genome shotgun (WGS) entry which is preliminary data.</text>
</comment>
<dbReference type="SUPFAM" id="SSF144284">
    <property type="entry name" value="Sec2 N-terminal region"/>
    <property type="match status" value="1"/>
</dbReference>
<feature type="compositionally biased region" description="Pro residues" evidence="3">
    <location>
        <begin position="148"/>
        <end position="165"/>
    </location>
</feature>